<dbReference type="AlphaFoldDB" id="A0AAV1E707"/>
<accession>A0AAV1E707</accession>
<organism evidence="3 4">
    <name type="scientific">Oldenlandia corymbosa var. corymbosa</name>
    <dbReference type="NCBI Taxonomy" id="529605"/>
    <lineage>
        <taxon>Eukaryota</taxon>
        <taxon>Viridiplantae</taxon>
        <taxon>Streptophyta</taxon>
        <taxon>Embryophyta</taxon>
        <taxon>Tracheophyta</taxon>
        <taxon>Spermatophyta</taxon>
        <taxon>Magnoliopsida</taxon>
        <taxon>eudicotyledons</taxon>
        <taxon>Gunneridae</taxon>
        <taxon>Pentapetalae</taxon>
        <taxon>asterids</taxon>
        <taxon>lamiids</taxon>
        <taxon>Gentianales</taxon>
        <taxon>Rubiaceae</taxon>
        <taxon>Rubioideae</taxon>
        <taxon>Spermacoceae</taxon>
        <taxon>Hedyotis-Oldenlandia complex</taxon>
        <taxon>Oldenlandia</taxon>
    </lineage>
</organism>
<keyword evidence="2" id="KW-0812">Transmembrane</keyword>
<gene>
    <name evidence="3" type="ORF">OLC1_LOCUS21607</name>
</gene>
<reference evidence="3" key="1">
    <citation type="submission" date="2023-03" db="EMBL/GenBank/DDBJ databases">
        <authorList>
            <person name="Julca I."/>
        </authorList>
    </citation>
    <scope>NUCLEOTIDE SEQUENCE</scope>
</reference>
<feature type="compositionally biased region" description="Low complexity" evidence="1">
    <location>
        <begin position="156"/>
        <end position="167"/>
    </location>
</feature>
<keyword evidence="4" id="KW-1185">Reference proteome</keyword>
<name>A0AAV1E707_OLDCO</name>
<evidence type="ECO:0000313" key="3">
    <source>
        <dbReference type="EMBL" id="CAI9115003.1"/>
    </source>
</evidence>
<feature type="region of interest" description="Disordered" evidence="1">
    <location>
        <begin position="148"/>
        <end position="170"/>
    </location>
</feature>
<dbReference type="EMBL" id="OX459125">
    <property type="protein sequence ID" value="CAI9115003.1"/>
    <property type="molecule type" value="Genomic_DNA"/>
</dbReference>
<evidence type="ECO:0000313" key="4">
    <source>
        <dbReference type="Proteomes" id="UP001161247"/>
    </source>
</evidence>
<sequence length="205" mass="19528">MAKISGSAPSIFLVILIAFAVGLTIRSEARILEDRRLSGLGNAAIGIGRTTISVNVGNGNPALEAVISISPAAGGPVESPMHAPGKVDATTGSTAIDVRVGTGNVGGEAGVSISPIAGGPAESPVHATGKTDVSIGALVDGGRGNSGVSISGNAGGPAEAPGNASGGISATVSSTDRGVAVSGKGNVASVNANSHATGHIPAARN</sequence>
<evidence type="ECO:0000256" key="1">
    <source>
        <dbReference type="SAM" id="MobiDB-lite"/>
    </source>
</evidence>
<proteinExistence type="predicted"/>
<feature type="transmembrane region" description="Helical" evidence="2">
    <location>
        <begin position="6"/>
        <end position="25"/>
    </location>
</feature>
<evidence type="ECO:0000256" key="2">
    <source>
        <dbReference type="SAM" id="Phobius"/>
    </source>
</evidence>
<keyword evidence="2" id="KW-0472">Membrane</keyword>
<dbReference type="Proteomes" id="UP001161247">
    <property type="component" value="Chromosome 8"/>
</dbReference>
<keyword evidence="2" id="KW-1133">Transmembrane helix</keyword>
<protein>
    <submittedName>
        <fullName evidence="3">OLC1v1015835C1</fullName>
    </submittedName>
</protein>